<dbReference type="InterPro" id="IPR029063">
    <property type="entry name" value="SAM-dependent_MTases_sf"/>
</dbReference>
<evidence type="ECO:0000313" key="4">
    <source>
        <dbReference type="Proteomes" id="UP000787472"/>
    </source>
</evidence>
<dbReference type="InterPro" id="IPR050078">
    <property type="entry name" value="Ribosomal_L11_MeTrfase_PrmA"/>
</dbReference>
<dbReference type="SUPFAM" id="SSF53335">
    <property type="entry name" value="S-adenosyl-L-methionine-dependent methyltransferases"/>
    <property type="match status" value="1"/>
</dbReference>
<evidence type="ECO:0000313" key="3">
    <source>
        <dbReference type="EMBL" id="NHO64075.1"/>
    </source>
</evidence>
<dbReference type="Proteomes" id="UP000787472">
    <property type="component" value="Unassembled WGS sequence"/>
</dbReference>
<dbReference type="Pfam" id="PF06325">
    <property type="entry name" value="PrmA"/>
    <property type="match status" value="1"/>
</dbReference>
<dbReference type="GO" id="GO:0016279">
    <property type="term" value="F:protein-lysine N-methyltransferase activity"/>
    <property type="evidence" value="ECO:0007669"/>
    <property type="project" value="TreeGrafter"/>
</dbReference>
<dbReference type="PANTHER" id="PTHR43648">
    <property type="entry name" value="ELECTRON TRANSFER FLAVOPROTEIN BETA SUBUNIT LYSINE METHYLTRANSFERASE"/>
    <property type="match status" value="1"/>
</dbReference>
<keyword evidence="2" id="KW-0808">Transferase</keyword>
<dbReference type="Gene3D" id="3.40.50.150">
    <property type="entry name" value="Vaccinia Virus protein VP39"/>
    <property type="match status" value="1"/>
</dbReference>
<proteinExistence type="predicted"/>
<dbReference type="EMBL" id="JAAONZ010000001">
    <property type="protein sequence ID" value="NHO64075.1"/>
    <property type="molecule type" value="Genomic_DNA"/>
</dbReference>
<accession>A0A9E5JSH9</accession>
<dbReference type="PANTHER" id="PTHR43648:SF1">
    <property type="entry name" value="ELECTRON TRANSFER FLAVOPROTEIN BETA SUBUNIT LYSINE METHYLTRANSFERASE"/>
    <property type="match status" value="1"/>
</dbReference>
<dbReference type="GO" id="GO:0032259">
    <property type="term" value="P:methylation"/>
    <property type="evidence" value="ECO:0007669"/>
    <property type="project" value="UniProtKB-KW"/>
</dbReference>
<reference evidence="3" key="1">
    <citation type="submission" date="2020-03" db="EMBL/GenBank/DDBJ databases">
        <authorList>
            <person name="Guo F."/>
        </authorList>
    </citation>
    <scope>NUCLEOTIDE SEQUENCE</scope>
    <source>
        <strain evidence="3">JCM 30134</strain>
    </source>
</reference>
<organism evidence="3 4">
    <name type="scientific">Pseudomaricurvus hydrocarbonicus</name>
    <dbReference type="NCBI Taxonomy" id="1470433"/>
    <lineage>
        <taxon>Bacteria</taxon>
        <taxon>Pseudomonadati</taxon>
        <taxon>Pseudomonadota</taxon>
        <taxon>Gammaproteobacteria</taxon>
        <taxon>Cellvibrionales</taxon>
        <taxon>Cellvibrionaceae</taxon>
        <taxon>Pseudomaricurvus</taxon>
    </lineage>
</organism>
<dbReference type="CDD" id="cd02440">
    <property type="entry name" value="AdoMet_MTases"/>
    <property type="match status" value="1"/>
</dbReference>
<keyword evidence="4" id="KW-1185">Reference proteome</keyword>
<gene>
    <name evidence="3" type="ORF">G8770_00760</name>
</gene>
<dbReference type="AlphaFoldDB" id="A0A9E5JSH9"/>
<evidence type="ECO:0000256" key="1">
    <source>
        <dbReference type="ARBA" id="ARBA00022603"/>
    </source>
</evidence>
<keyword evidence="1 3" id="KW-0489">Methyltransferase</keyword>
<evidence type="ECO:0000256" key="2">
    <source>
        <dbReference type="ARBA" id="ARBA00022679"/>
    </source>
</evidence>
<name>A0A9E5JSH9_9GAMM</name>
<protein>
    <submittedName>
        <fullName evidence="3">Methyltransferase</fullName>
    </submittedName>
</protein>
<sequence length="188" mass="20795">MNKDYPQGQLPQEAALRLMDQPYYWAFCWASGLVLSEYIVANPDLVAGKRVVDFGCGSGVVAIAAAKAGAAEVVACDIDPVAMLATRENAELNQVTLTYSDDFDHIDGSVDLIIVADVLYDRDNFPWLSRFVDRAGEVLIADSRVKNFDFPPYRQIDRRSGCTMPDLDESAEFRDVRIYQAATEAACL</sequence>
<comment type="caution">
    <text evidence="3">The sequence shown here is derived from an EMBL/GenBank/DDBJ whole genome shotgun (WGS) entry which is preliminary data.</text>
</comment>